<feature type="domain" description="Alpha-L-rhamnosidase concanavalin-like" evidence="4">
    <location>
        <begin position="387"/>
        <end position="480"/>
    </location>
</feature>
<dbReference type="Gene3D" id="2.60.120.260">
    <property type="entry name" value="Galactose-binding domain-like"/>
    <property type="match status" value="2"/>
</dbReference>
<evidence type="ECO:0000259" key="7">
    <source>
        <dbReference type="Pfam" id="PF17390"/>
    </source>
</evidence>
<dbReference type="Proteomes" id="UP000005510">
    <property type="component" value="Unassembled WGS sequence"/>
</dbReference>
<dbReference type="Gene3D" id="1.50.10.10">
    <property type="match status" value="1"/>
</dbReference>
<evidence type="ECO:0000259" key="5">
    <source>
        <dbReference type="Pfam" id="PF08531"/>
    </source>
</evidence>
<dbReference type="SUPFAM" id="SSF48208">
    <property type="entry name" value="Six-hairpin glycosidases"/>
    <property type="match status" value="1"/>
</dbReference>
<dbReference type="PIRSF" id="PIRSF010631">
    <property type="entry name" value="A-rhamnsds"/>
    <property type="match status" value="1"/>
</dbReference>
<reference evidence="8 9" key="1">
    <citation type="submission" date="2008-10" db="EMBL/GenBank/DDBJ databases">
        <title>Draft genome sequence of Parabacteroides johnsonii (DSM 18315).</title>
        <authorList>
            <person name="Sudarsanam P."/>
            <person name="Ley R."/>
            <person name="Guruge J."/>
            <person name="Turnbaugh P.J."/>
            <person name="Mahowald M."/>
            <person name="Liep D."/>
            <person name="Gordon J."/>
        </authorList>
    </citation>
    <scope>NUCLEOTIDE SEQUENCE [LARGE SCALE GENOMIC DNA]</scope>
    <source>
        <strain evidence="8 9">DSM 18315</strain>
    </source>
</reference>
<comment type="catalytic activity">
    <reaction evidence="1">
        <text>Hydrolysis of terminal non-reducing alpha-L-rhamnose residues in alpha-L-rhamnosides.</text>
        <dbReference type="EC" id="3.2.1.40"/>
    </reaction>
</comment>
<evidence type="ECO:0000259" key="6">
    <source>
        <dbReference type="Pfam" id="PF17389"/>
    </source>
</evidence>
<sequence length="947" mass="107580">MLFRKSMAPLKTKDGSMKNRLLNICILYMFFPLLLQAADTHSIYNLRCEQEENPLGIETGQPCFSWQIQTQQRNFEQSAWQILVADSPEKLQAGNGNIWDSGKTLSSASILVPFKGKELKAGQTYYWKVRSWDKEDSPSRWSCTHTFGMGLLSEKDWSNAKWIALEKDRKDEIITTGLHGLANVDRELKGKKIGMYRLPQFRKEFTVQKPVKRATAYVSGLGHFDMFLNGEKVGNNFLDPGWTKYDKCALYVTFDLSGQLKQGGNVIGVMLGNGFFNIPRERYFKLLASYGAPRLLMKIQIEYADGSTQTIVTGTDWKTTESPVTYSSIYGGEDYDATKEQAGWMQPGFDDRTWNKALDTGWKTRLLSQRSTPLTVRDRIPTVRLFKTRQGQWVYDLGQNFSGIIRLSLHSKDTHPVKLYPAELLNPDSTVNQSASGAPFWFGYTPKGKGFESWQPQFTYYGFRYVQVEGAVPAGQPNPDELPEIMEITGLHTCNSAENVGSFHCSKPLFNQTYELIDWAIRSNMASVLTDCPHREKLGWLEEAHLMQYSVQYRYNLARLYEKTFNDMRSTQAANGMIPTIAPELVEFEGGFKDTPEWGSTFVISPWYIYQWYGDTRPIETYYPDMQRYIDYLSSKADNHIISYGLGDWFDIGPKSPGESQLTSNGVTATAIYYYDVTLMEKMANLLGKPDDACKYQDLAAQIKQAFNQTFWNPSTRTYDRNSQAANAVALYMELTTSENRQQVFDNLIADIRRRNNALTAGDVGYRYVLRALEAGGASDVIYDMNCKYDTPGYGWQLAHGATALTESWQAYGFVSNNHFMLGHLMEWLFSGLGGIRQKEDSFGFKHIVIKPEPVGDVRDAQVSYKSPYGQIVSDWKDNDKEFIIRVEVPANSKASIYLPAADTKQITESGVRLEDVPEINCKQEGNRYVVATTGSGIYTFKVKKNK</sequence>
<name>B7B6G9_9BACT</name>
<dbReference type="Pfam" id="PF05592">
    <property type="entry name" value="Bac_rhamnosid"/>
    <property type="match status" value="1"/>
</dbReference>
<dbReference type="Pfam" id="PF08531">
    <property type="entry name" value="Bac_rhamnosid_N"/>
    <property type="match status" value="1"/>
</dbReference>
<dbReference type="AlphaFoldDB" id="B7B6G9"/>
<dbReference type="EC" id="3.2.1.40" evidence="2"/>
<dbReference type="EMBL" id="ABYH01000043">
    <property type="protein sequence ID" value="EEC97987.1"/>
    <property type="molecule type" value="Genomic_DNA"/>
</dbReference>
<dbReference type="PANTHER" id="PTHR33307:SF11">
    <property type="entry name" value="ALPHA-L-RHAMNOSIDASE"/>
    <property type="match status" value="1"/>
</dbReference>
<evidence type="ECO:0000313" key="8">
    <source>
        <dbReference type="EMBL" id="EEC97987.1"/>
    </source>
</evidence>
<dbReference type="InterPro" id="IPR012341">
    <property type="entry name" value="6hp_glycosidase-like_sf"/>
</dbReference>
<dbReference type="Pfam" id="PF17389">
    <property type="entry name" value="Bac_rhamnosid6H"/>
    <property type="match status" value="1"/>
</dbReference>
<dbReference type="GO" id="GO:0030596">
    <property type="term" value="F:alpha-L-rhamnosidase activity"/>
    <property type="evidence" value="ECO:0007669"/>
    <property type="project" value="UniProtKB-EC"/>
</dbReference>
<dbReference type="PANTHER" id="PTHR33307">
    <property type="entry name" value="ALPHA-RHAMNOSIDASE (EUROFUNG)"/>
    <property type="match status" value="1"/>
</dbReference>
<gene>
    <name evidence="8" type="ORF">PRABACTJOHN_00613</name>
</gene>
<proteinExistence type="predicted"/>
<comment type="caution">
    <text evidence="8">The sequence shown here is derived from an EMBL/GenBank/DDBJ whole genome shotgun (WGS) entry which is preliminary data.</text>
</comment>
<dbReference type="InterPro" id="IPR035398">
    <property type="entry name" value="Bac_rhamnosid_C"/>
</dbReference>
<evidence type="ECO:0000256" key="1">
    <source>
        <dbReference type="ARBA" id="ARBA00001445"/>
    </source>
</evidence>
<dbReference type="InterPro" id="IPR008928">
    <property type="entry name" value="6-hairpin_glycosidase_sf"/>
</dbReference>
<dbReference type="InterPro" id="IPR035396">
    <property type="entry name" value="Bac_rhamnosid6H"/>
</dbReference>
<dbReference type="HOGENOM" id="CLU_002926_1_1_10"/>
<dbReference type="Pfam" id="PF17390">
    <property type="entry name" value="Bac_rhamnosid_C"/>
    <property type="match status" value="1"/>
</dbReference>
<dbReference type="InterPro" id="IPR008902">
    <property type="entry name" value="Rhamnosid_concanavalin"/>
</dbReference>
<evidence type="ECO:0000256" key="3">
    <source>
        <dbReference type="ARBA" id="ARBA00022801"/>
    </source>
</evidence>
<evidence type="ECO:0000256" key="2">
    <source>
        <dbReference type="ARBA" id="ARBA00012652"/>
    </source>
</evidence>
<dbReference type="STRING" id="537006.PRABACTJOHN_00613"/>
<dbReference type="InterPro" id="IPR013783">
    <property type="entry name" value="Ig-like_fold"/>
</dbReference>
<keyword evidence="3" id="KW-0378">Hydrolase</keyword>
<dbReference type="InterPro" id="IPR016007">
    <property type="entry name" value="Alpha_rhamnosid"/>
</dbReference>
<dbReference type="Gene3D" id="2.60.420.10">
    <property type="entry name" value="Maltose phosphorylase, domain 3"/>
    <property type="match status" value="1"/>
</dbReference>
<evidence type="ECO:0000313" key="9">
    <source>
        <dbReference type="Proteomes" id="UP000005510"/>
    </source>
</evidence>
<dbReference type="InterPro" id="IPR013737">
    <property type="entry name" value="Bac_rhamnosid_N"/>
</dbReference>
<dbReference type="GO" id="GO:0005975">
    <property type="term" value="P:carbohydrate metabolic process"/>
    <property type="evidence" value="ECO:0007669"/>
    <property type="project" value="InterPro"/>
</dbReference>
<dbReference type="Pfam" id="PF25788">
    <property type="entry name" value="Ig_Rha78A_N"/>
    <property type="match status" value="1"/>
</dbReference>
<reference evidence="8 9" key="2">
    <citation type="submission" date="2008-10" db="EMBL/GenBank/DDBJ databases">
        <authorList>
            <person name="Fulton L."/>
            <person name="Clifton S."/>
            <person name="Fulton B."/>
            <person name="Xu J."/>
            <person name="Minx P."/>
            <person name="Pepin K.H."/>
            <person name="Johnson M."/>
            <person name="Bhonagiri V."/>
            <person name="Nash W.E."/>
            <person name="Mardis E.R."/>
            <person name="Wilson R.K."/>
        </authorList>
    </citation>
    <scope>NUCLEOTIDE SEQUENCE [LARGE SCALE GENOMIC DNA]</scope>
    <source>
        <strain evidence="8 9">DSM 18315</strain>
    </source>
</reference>
<feature type="domain" description="Bacterial alpha-L-rhamnosidase N-terminal" evidence="5">
    <location>
        <begin position="209"/>
        <end position="374"/>
    </location>
</feature>
<accession>B7B6G9</accession>
<feature type="domain" description="Alpha-L-rhamnosidase six-hairpin glycosidase" evidence="6">
    <location>
        <begin position="499"/>
        <end position="831"/>
    </location>
</feature>
<protein>
    <recommendedName>
        <fullName evidence="2">alpha-L-rhamnosidase</fullName>
        <ecNumber evidence="2">3.2.1.40</ecNumber>
    </recommendedName>
</protein>
<feature type="domain" description="Alpha-L-rhamnosidase C-terminal" evidence="7">
    <location>
        <begin position="835"/>
        <end position="910"/>
    </location>
</feature>
<evidence type="ECO:0000259" key="4">
    <source>
        <dbReference type="Pfam" id="PF05592"/>
    </source>
</evidence>
<dbReference type="Gene3D" id="2.60.40.10">
    <property type="entry name" value="Immunoglobulins"/>
    <property type="match status" value="1"/>
</dbReference>
<organism evidence="8 9">
    <name type="scientific">Parabacteroides johnsonii DSM 18315</name>
    <dbReference type="NCBI Taxonomy" id="537006"/>
    <lineage>
        <taxon>Bacteria</taxon>
        <taxon>Pseudomonadati</taxon>
        <taxon>Bacteroidota</taxon>
        <taxon>Bacteroidia</taxon>
        <taxon>Bacteroidales</taxon>
        <taxon>Tannerellaceae</taxon>
        <taxon>Parabacteroides</taxon>
    </lineage>
</organism>
<dbReference type="CAZy" id="GH78">
    <property type="family name" value="Glycoside Hydrolase Family 78"/>
</dbReference>